<name>A0A238K596_9RHOB</name>
<sequence length="104" mass="10877">MLPEAQKPLRLPTGNGASARAFSVSAAATGVSGACKLVSKPQHRHSACVRKSHCENAAALKASELVDAKRTAQGSNVLCPLVGQCTLTRCEGAANEFPIYKRQS</sequence>
<keyword evidence="2" id="KW-1185">Reference proteome</keyword>
<dbReference type="EMBL" id="FXYH01000003">
    <property type="protein sequence ID" value="SMX37096.1"/>
    <property type="molecule type" value="Genomic_DNA"/>
</dbReference>
<dbReference type="PROSITE" id="PS51257">
    <property type="entry name" value="PROKAR_LIPOPROTEIN"/>
    <property type="match status" value="1"/>
</dbReference>
<dbReference type="AlphaFoldDB" id="A0A238K596"/>
<evidence type="ECO:0000313" key="2">
    <source>
        <dbReference type="Proteomes" id="UP000220836"/>
    </source>
</evidence>
<gene>
    <name evidence="1" type="ORF">PEV8663_00917</name>
</gene>
<proteinExistence type="predicted"/>
<organism evidence="1 2">
    <name type="scientific">Pelagimonas varians</name>
    <dbReference type="NCBI Taxonomy" id="696760"/>
    <lineage>
        <taxon>Bacteria</taxon>
        <taxon>Pseudomonadati</taxon>
        <taxon>Pseudomonadota</taxon>
        <taxon>Alphaproteobacteria</taxon>
        <taxon>Rhodobacterales</taxon>
        <taxon>Roseobacteraceae</taxon>
        <taxon>Pelagimonas</taxon>
    </lineage>
</organism>
<protein>
    <submittedName>
        <fullName evidence="1">Uncharacterized protein</fullName>
    </submittedName>
</protein>
<dbReference type="Proteomes" id="UP000220836">
    <property type="component" value="Unassembled WGS sequence"/>
</dbReference>
<reference evidence="1 2" key="1">
    <citation type="submission" date="2017-05" db="EMBL/GenBank/DDBJ databases">
        <authorList>
            <person name="Song R."/>
            <person name="Chenine A.L."/>
            <person name="Ruprecht R.M."/>
        </authorList>
    </citation>
    <scope>NUCLEOTIDE SEQUENCE [LARGE SCALE GENOMIC DNA]</scope>
    <source>
        <strain evidence="1 2">CECT 8663</strain>
    </source>
</reference>
<accession>A0A238K596</accession>
<evidence type="ECO:0000313" key="1">
    <source>
        <dbReference type="EMBL" id="SMX37096.1"/>
    </source>
</evidence>